<protein>
    <submittedName>
        <fullName evidence="3">Mycinamicin VI 2''-O-methyltransferase</fullName>
        <ecNumber evidence="3">2.1.1.238</ecNumber>
    </submittedName>
</protein>
<dbReference type="SUPFAM" id="SSF53335">
    <property type="entry name" value="S-adenosyl-L-methionine-dependent methyltransferases"/>
    <property type="match status" value="1"/>
</dbReference>
<dbReference type="InterPro" id="IPR019734">
    <property type="entry name" value="TPR_rpt"/>
</dbReference>
<dbReference type="PANTHER" id="PTHR45586:SF1">
    <property type="entry name" value="LIPOPOLYSACCHARIDE ASSEMBLY PROTEIN B"/>
    <property type="match status" value="1"/>
</dbReference>
<dbReference type="Gene3D" id="1.25.40.10">
    <property type="entry name" value="Tetratricopeptide repeat domain"/>
    <property type="match status" value="1"/>
</dbReference>
<dbReference type="EMBL" id="FWFX01000010">
    <property type="protein sequence ID" value="SLN59348.1"/>
    <property type="molecule type" value="Genomic_DNA"/>
</dbReference>
<organism evidence="3 4">
    <name type="scientific">Roseovarius albus</name>
    <dbReference type="NCBI Taxonomy" id="1247867"/>
    <lineage>
        <taxon>Bacteria</taxon>
        <taxon>Pseudomonadati</taxon>
        <taxon>Pseudomonadota</taxon>
        <taxon>Alphaproteobacteria</taxon>
        <taxon>Rhodobacterales</taxon>
        <taxon>Roseobacteraceae</taxon>
        <taxon>Roseovarius</taxon>
    </lineage>
</organism>
<proteinExistence type="predicted"/>
<name>A0A1X6ZTS3_9RHOB</name>
<dbReference type="GO" id="GO:0032259">
    <property type="term" value="P:methylation"/>
    <property type="evidence" value="ECO:0007669"/>
    <property type="project" value="UniProtKB-KW"/>
</dbReference>
<dbReference type="EC" id="2.1.1.238" evidence="3"/>
<dbReference type="Gene3D" id="3.40.50.150">
    <property type="entry name" value="Vaccinia Virus protein VP39"/>
    <property type="match status" value="1"/>
</dbReference>
<dbReference type="InterPro" id="IPR051012">
    <property type="entry name" value="CellSynth/LPSAsmb/PSIAsmb"/>
</dbReference>
<reference evidence="3 4" key="1">
    <citation type="submission" date="2017-03" db="EMBL/GenBank/DDBJ databases">
        <authorList>
            <person name="Afonso C.L."/>
            <person name="Miller P.J."/>
            <person name="Scott M.A."/>
            <person name="Spackman E."/>
            <person name="Goraichik I."/>
            <person name="Dimitrov K.M."/>
            <person name="Suarez D.L."/>
            <person name="Swayne D.E."/>
        </authorList>
    </citation>
    <scope>NUCLEOTIDE SEQUENCE [LARGE SCALE GENOMIC DNA]</scope>
    <source>
        <strain evidence="3 4">CECT 7450</strain>
    </source>
</reference>
<dbReference type="GO" id="GO:0102302">
    <property type="term" value="F:mycinamicin VI 2''-O-methyltransferase activity"/>
    <property type="evidence" value="ECO:0007669"/>
    <property type="project" value="UniProtKB-EC"/>
</dbReference>
<dbReference type="PANTHER" id="PTHR45586">
    <property type="entry name" value="TPR REPEAT-CONTAINING PROTEIN PA4667"/>
    <property type="match status" value="1"/>
</dbReference>
<dbReference type="SUPFAM" id="SSF48452">
    <property type="entry name" value="TPR-like"/>
    <property type="match status" value="1"/>
</dbReference>
<evidence type="ECO:0000313" key="4">
    <source>
        <dbReference type="Proteomes" id="UP000193061"/>
    </source>
</evidence>
<gene>
    <name evidence="3" type="primary">mycE</name>
    <name evidence="3" type="ORF">ROA7450_03069</name>
</gene>
<dbReference type="InterPro" id="IPR011990">
    <property type="entry name" value="TPR-like_helical_dom_sf"/>
</dbReference>
<dbReference type="Pfam" id="PF14559">
    <property type="entry name" value="TPR_19"/>
    <property type="match status" value="1"/>
</dbReference>
<dbReference type="Pfam" id="PF13181">
    <property type="entry name" value="TPR_8"/>
    <property type="match status" value="1"/>
</dbReference>
<evidence type="ECO:0000256" key="2">
    <source>
        <dbReference type="ARBA" id="ARBA00022803"/>
    </source>
</evidence>
<dbReference type="OrthoDB" id="9816424at2"/>
<dbReference type="SMART" id="SM00028">
    <property type="entry name" value="TPR"/>
    <property type="match status" value="4"/>
</dbReference>
<evidence type="ECO:0000256" key="1">
    <source>
        <dbReference type="ARBA" id="ARBA00022737"/>
    </source>
</evidence>
<accession>A0A1X6ZTS3</accession>
<keyword evidence="3" id="KW-0808">Transferase</keyword>
<dbReference type="InterPro" id="IPR029063">
    <property type="entry name" value="SAM-dependent_MTases_sf"/>
</dbReference>
<keyword evidence="1" id="KW-0677">Repeat</keyword>
<dbReference type="AlphaFoldDB" id="A0A1X6ZTS3"/>
<keyword evidence="2" id="KW-0802">TPR repeat</keyword>
<dbReference type="Proteomes" id="UP000193061">
    <property type="component" value="Unassembled WGS sequence"/>
</dbReference>
<keyword evidence="3" id="KW-0489">Methyltransferase</keyword>
<evidence type="ECO:0000313" key="3">
    <source>
        <dbReference type="EMBL" id="SLN59348.1"/>
    </source>
</evidence>
<sequence>MVPEMHDDLTKSAILYGTDKFGYHDYTPNYYKMFAHLRDKPIKVLEIGVGGYADDDRGGQSLEVWRDFFPNAEITGIDIQKKTMDLGPRVKILQGSQVDPEFLEELVQKRGPFDIIVDDGSHRNEHIVESYELLFPTLVCGGIYVAEDVQTSFHPRFGGSLEMTSPNSVGYFGELQRKLATVSKDPLIAEVAAMERFHNMIALHKKTQGGKPHDVFASNRFDELRNKTPSVSFVGGAVNLPFKTEEPKASDWGEECDSADLVVATVEKDTPSVTDIEKLFNAVNDGGIMVLRSDDPAKDFAPDGDLMNYAQQRFTMVDHVEILVHYPSAEIDALAAQIYSVERFADAILLYKSPNTYPSNFAFDAKNPLAKAAITHMGEILKDAKSEGGLVQYADIRTRHESREAAAETIAQLTSIGATSRLYYQMAGALAQREKRPEDAAQIFETALEKFNNDPQFTVMLAGVYGTLRRMEDAEALLREAYEVNPRARNVIASLSRVLANKGALDEAITLAEKSITLFPQPHRPARWVILADLHKRQGNVEAAKTAVASALALAPKDETALALQAALDA</sequence>
<keyword evidence="4" id="KW-1185">Reference proteome</keyword>